<comment type="caution">
    <text evidence="2">The sequence shown here is derived from an EMBL/GenBank/DDBJ whole genome shotgun (WGS) entry which is preliminary data.</text>
</comment>
<gene>
    <name evidence="2" type="ORF">E7201_01525</name>
</gene>
<sequence length="382" mass="42417">MKKSVKLSIAMALMMGATAGINTVAPSTASAEISDKFRMEVNGVVGYVYNKDYLGGYAKNDANGNNLSSGYWNSYNRLVLNYFADKNVTLHTRLHSGYDTLGNYYANENTSGAYFDQSYIDIKDPKANVTYTVGKFGAVLGQTMIYNSTGNHTGAKISLGNWYDPQSLQLWYVNKKSGQKMIAVQATKELFKNFQMTATYLKHTSSNAKLDTNYYTTTEGKKVTTKKEYRNTNQYTDIEDWDVGFKYKLPGVTIVGEYAQNIGSSERVYAKARSTDKRAFFVEVYTGPTSDMTSGLPLQKPGTNVWSLKYQDIGANAVGSHNTTFYDDARGWRLNYGHTFKKGLAGDIAIARMQDKGGNASSDPANGKWKTAVVAELSYKFR</sequence>
<evidence type="ECO:0000313" key="2">
    <source>
        <dbReference type="EMBL" id="MBE6091853.1"/>
    </source>
</evidence>
<dbReference type="Proteomes" id="UP000761380">
    <property type="component" value="Unassembled WGS sequence"/>
</dbReference>
<keyword evidence="1" id="KW-0732">Signal</keyword>
<name>A0A927ZRY2_SELRU</name>
<protein>
    <recommendedName>
        <fullName evidence="4">Beta-barrel porin-2, OmpL-like. bbp2</fullName>
    </recommendedName>
</protein>
<feature type="signal peptide" evidence="1">
    <location>
        <begin position="1"/>
        <end position="19"/>
    </location>
</feature>
<evidence type="ECO:0000313" key="3">
    <source>
        <dbReference type="Proteomes" id="UP000761380"/>
    </source>
</evidence>
<evidence type="ECO:0000256" key="1">
    <source>
        <dbReference type="SAM" id="SignalP"/>
    </source>
</evidence>
<feature type="chain" id="PRO_5038417378" description="Beta-barrel porin-2, OmpL-like. bbp2" evidence="1">
    <location>
        <begin position="20"/>
        <end position="382"/>
    </location>
</feature>
<dbReference type="EMBL" id="SVBY01000006">
    <property type="protein sequence ID" value="MBE6091853.1"/>
    <property type="molecule type" value="Genomic_DNA"/>
</dbReference>
<evidence type="ECO:0008006" key="4">
    <source>
        <dbReference type="Google" id="ProtNLM"/>
    </source>
</evidence>
<accession>A0A927ZRY2</accession>
<organism evidence="2 3">
    <name type="scientific">Selenomonas ruminantium</name>
    <dbReference type="NCBI Taxonomy" id="971"/>
    <lineage>
        <taxon>Bacteria</taxon>
        <taxon>Bacillati</taxon>
        <taxon>Bacillota</taxon>
        <taxon>Negativicutes</taxon>
        <taxon>Selenomonadales</taxon>
        <taxon>Selenomonadaceae</taxon>
        <taxon>Selenomonas</taxon>
    </lineage>
</organism>
<proteinExistence type="predicted"/>
<dbReference type="AlphaFoldDB" id="A0A927ZRY2"/>
<reference evidence="2" key="1">
    <citation type="submission" date="2019-04" db="EMBL/GenBank/DDBJ databases">
        <title>Evolution of Biomass-Degrading Anaerobic Consortia Revealed by Metagenomics.</title>
        <authorList>
            <person name="Peng X."/>
        </authorList>
    </citation>
    <scope>NUCLEOTIDE SEQUENCE</scope>
    <source>
        <strain evidence="2">SIG240</strain>
    </source>
</reference>